<dbReference type="SUPFAM" id="SSF52402">
    <property type="entry name" value="Adenine nucleotide alpha hydrolases-like"/>
    <property type="match status" value="1"/>
</dbReference>
<keyword evidence="6" id="KW-0249">Electron transport</keyword>
<dbReference type="InterPro" id="IPR027443">
    <property type="entry name" value="IPNS-like_sf"/>
</dbReference>
<feature type="domain" description="Fe2OG dioxygenase" evidence="10">
    <location>
        <begin position="461"/>
        <end position="560"/>
    </location>
</feature>
<dbReference type="Gene3D" id="3.40.50.620">
    <property type="entry name" value="HUPs"/>
    <property type="match status" value="1"/>
</dbReference>
<dbReference type="FunFam" id="3.40.50.620:FF:000011">
    <property type="entry name" value="Electron transfer flavoprotein subunit beta"/>
    <property type="match status" value="1"/>
</dbReference>
<evidence type="ECO:0000256" key="9">
    <source>
        <dbReference type="ARBA" id="ARBA00070092"/>
    </source>
</evidence>
<dbReference type="SUPFAM" id="SSF51197">
    <property type="entry name" value="Clavaminate synthase-like"/>
    <property type="match status" value="1"/>
</dbReference>
<dbReference type="InterPro" id="IPR014729">
    <property type="entry name" value="Rossmann-like_a/b/a_fold"/>
</dbReference>
<reference evidence="11 12" key="1">
    <citation type="submission" date="2020-08" db="EMBL/GenBank/DDBJ databases">
        <title>Plant Genome Project.</title>
        <authorList>
            <person name="Zhang R.-G."/>
        </authorList>
    </citation>
    <scope>NUCLEOTIDE SEQUENCE [LARGE SCALE GENOMIC DNA]</scope>
    <source>
        <tissue evidence="11">Rhizome</tissue>
    </source>
</reference>
<evidence type="ECO:0000256" key="6">
    <source>
        <dbReference type="ARBA" id="ARBA00022982"/>
    </source>
</evidence>
<keyword evidence="7" id="KW-0560">Oxidoreductase</keyword>
<dbReference type="CDD" id="cd01714">
    <property type="entry name" value="ETF_beta"/>
    <property type="match status" value="1"/>
</dbReference>
<protein>
    <recommendedName>
        <fullName evidence="9">Electron transfer flavoprotein subunit beta, mitochondrial</fullName>
    </recommendedName>
</protein>
<dbReference type="PROSITE" id="PS01065">
    <property type="entry name" value="ETF_BETA"/>
    <property type="match status" value="1"/>
</dbReference>
<dbReference type="InterPro" id="IPR044861">
    <property type="entry name" value="IPNS-like_FE2OG_OXY"/>
</dbReference>
<dbReference type="GO" id="GO:0033539">
    <property type="term" value="P:fatty acid beta-oxidation using acyl-CoA dehydrogenase"/>
    <property type="evidence" value="ECO:0007669"/>
    <property type="project" value="TreeGrafter"/>
</dbReference>
<comment type="subcellular location">
    <subcellularLocation>
        <location evidence="1">Mitochondrion matrix</location>
    </subcellularLocation>
</comment>
<dbReference type="InterPro" id="IPR033948">
    <property type="entry name" value="ETF_beta_N"/>
</dbReference>
<sequence>MKVMVAVKRVVDYAVKIRVKPDKSGVETGNVKMSMNPFCEIALEEALRLREAGAAGEVIAVSVGPAQCADTLRTALAMGADRAVHVDSGTVPVLPLSVAKILKALVHVERPGLLILGKQAIDDDCNQTGQMVAGLLRWAQGTFASKVVLDKESQTATVEREVDGGIETISLDLPAVITTDLRLNQPRYATLPNIMKAKSKVIKKVTPAELNVEIKPDLEIIQVTEPPKRKAGAIVSSVDELIEKLKNEAPVPDYSAAEAAPDRLQELLAFDATKSGVKGLADAGITKLPRIFVHSPDDLPSPPSLAGLKVPVIDLRGVADDARRRREAVEQIRDASSSWGLFQLVNHGVPPQILEGMMQGSRRFHELPKEVKAKLYSRDLKQNVKYVCNYDLFLSGAANWRDTLSCNFSTTLNPQDIPDVCRDEILAYGKHMLDLAESVYELLSEALGLSPSHLKSINLSKGHFMSAHYYPPCPEPELTLGTSKHCDPSFLTLLIEDELGGLQVRHEGHWVDVSPVPGAVVVNIGDLLQIISNGKFKSVEHRVLANRLGPRLSVAMFFVGVREGNYLYGPIKEILSENVAPKYREILLEEYFQVFASRGLGTESILSHFTL</sequence>
<evidence type="ECO:0000256" key="3">
    <source>
        <dbReference type="ARBA" id="ARBA00008056"/>
    </source>
</evidence>
<keyword evidence="4" id="KW-0813">Transport</keyword>
<evidence type="ECO:0000256" key="8">
    <source>
        <dbReference type="ARBA" id="ARBA00023004"/>
    </source>
</evidence>
<dbReference type="InterPro" id="IPR000049">
    <property type="entry name" value="ET-Flavoprotein_bsu_CS"/>
</dbReference>
<dbReference type="GO" id="GO:0016491">
    <property type="term" value="F:oxidoreductase activity"/>
    <property type="evidence" value="ECO:0007669"/>
    <property type="project" value="UniProtKB-KW"/>
</dbReference>
<dbReference type="SMART" id="SM00893">
    <property type="entry name" value="ETF"/>
    <property type="match status" value="1"/>
</dbReference>
<evidence type="ECO:0000259" key="10">
    <source>
        <dbReference type="PROSITE" id="PS51471"/>
    </source>
</evidence>
<dbReference type="GO" id="GO:0005759">
    <property type="term" value="C:mitochondrial matrix"/>
    <property type="evidence" value="ECO:0007669"/>
    <property type="project" value="UniProtKB-SubCell"/>
</dbReference>
<dbReference type="Proteomes" id="UP000734854">
    <property type="component" value="Unassembled WGS sequence"/>
</dbReference>
<dbReference type="InterPro" id="IPR005123">
    <property type="entry name" value="Oxoglu/Fe-dep_dioxygenase_dom"/>
</dbReference>
<dbReference type="Pfam" id="PF01012">
    <property type="entry name" value="ETF"/>
    <property type="match status" value="1"/>
</dbReference>
<proteinExistence type="inferred from homology"/>
<dbReference type="EMBL" id="JACMSC010000007">
    <property type="protein sequence ID" value="KAG6515664.1"/>
    <property type="molecule type" value="Genomic_DNA"/>
</dbReference>
<dbReference type="GO" id="GO:0009055">
    <property type="term" value="F:electron transfer activity"/>
    <property type="evidence" value="ECO:0007669"/>
    <property type="project" value="InterPro"/>
</dbReference>
<keyword evidence="5" id="KW-0479">Metal-binding</keyword>
<keyword evidence="12" id="KW-1185">Reference proteome</keyword>
<dbReference type="PANTHER" id="PTHR21294">
    <property type="entry name" value="ELECTRON TRANSFER FLAVOPROTEIN BETA-SUBUNIT"/>
    <property type="match status" value="1"/>
</dbReference>
<evidence type="ECO:0000256" key="5">
    <source>
        <dbReference type="ARBA" id="ARBA00022723"/>
    </source>
</evidence>
<evidence type="ECO:0000313" key="11">
    <source>
        <dbReference type="EMBL" id="KAG6515664.1"/>
    </source>
</evidence>
<dbReference type="InterPro" id="IPR014730">
    <property type="entry name" value="ETF_a/b_N"/>
</dbReference>
<evidence type="ECO:0000313" key="12">
    <source>
        <dbReference type="Proteomes" id="UP000734854"/>
    </source>
</evidence>
<dbReference type="InterPro" id="IPR012255">
    <property type="entry name" value="ETF_b"/>
</dbReference>
<dbReference type="FunFam" id="2.60.120.330:FF:000005">
    <property type="entry name" value="1-aminocyclopropane-1-carboxylate oxidase homolog 1"/>
    <property type="match status" value="1"/>
</dbReference>
<dbReference type="AlphaFoldDB" id="A0A8J5HDG6"/>
<evidence type="ECO:0000256" key="7">
    <source>
        <dbReference type="ARBA" id="ARBA00023002"/>
    </source>
</evidence>
<accession>A0A8J5HDG6</accession>
<evidence type="ECO:0000256" key="2">
    <source>
        <dbReference type="ARBA" id="ARBA00007557"/>
    </source>
</evidence>
<keyword evidence="8" id="KW-0408">Iron</keyword>
<name>A0A8J5HDG6_ZINOF</name>
<gene>
    <name evidence="11" type="ORF">ZIOFF_026093</name>
</gene>
<dbReference type="Pfam" id="PF03171">
    <property type="entry name" value="2OG-FeII_Oxy"/>
    <property type="match status" value="1"/>
</dbReference>
<dbReference type="PANTHER" id="PTHR21294:SF8">
    <property type="entry name" value="ELECTRON TRANSFER FLAVOPROTEIN SUBUNIT BETA"/>
    <property type="match status" value="1"/>
</dbReference>
<dbReference type="GO" id="GO:0046872">
    <property type="term" value="F:metal ion binding"/>
    <property type="evidence" value="ECO:0007669"/>
    <property type="project" value="UniProtKB-KW"/>
</dbReference>
<evidence type="ECO:0000256" key="4">
    <source>
        <dbReference type="ARBA" id="ARBA00022448"/>
    </source>
</evidence>
<comment type="similarity">
    <text evidence="3">Belongs to the iron/ascorbate-dependent oxidoreductase family.</text>
</comment>
<comment type="similarity">
    <text evidence="2">Belongs to the ETF beta-subunit/FixA family.</text>
</comment>
<dbReference type="PROSITE" id="PS51471">
    <property type="entry name" value="FE2OG_OXY"/>
    <property type="match status" value="1"/>
</dbReference>
<organism evidence="11 12">
    <name type="scientific">Zingiber officinale</name>
    <name type="common">Ginger</name>
    <name type="synonym">Amomum zingiber</name>
    <dbReference type="NCBI Taxonomy" id="94328"/>
    <lineage>
        <taxon>Eukaryota</taxon>
        <taxon>Viridiplantae</taxon>
        <taxon>Streptophyta</taxon>
        <taxon>Embryophyta</taxon>
        <taxon>Tracheophyta</taxon>
        <taxon>Spermatophyta</taxon>
        <taxon>Magnoliopsida</taxon>
        <taxon>Liliopsida</taxon>
        <taxon>Zingiberales</taxon>
        <taxon>Zingiberaceae</taxon>
        <taxon>Zingiber</taxon>
    </lineage>
</organism>
<dbReference type="Pfam" id="PF14226">
    <property type="entry name" value="DIOX_N"/>
    <property type="match status" value="1"/>
</dbReference>
<comment type="caution">
    <text evidence="11">The sequence shown here is derived from an EMBL/GenBank/DDBJ whole genome shotgun (WGS) entry which is preliminary data.</text>
</comment>
<dbReference type="Gene3D" id="2.60.120.330">
    <property type="entry name" value="B-lactam Antibiotic, Isopenicillin N Synthase, Chain"/>
    <property type="match status" value="1"/>
</dbReference>
<evidence type="ECO:0000256" key="1">
    <source>
        <dbReference type="ARBA" id="ARBA00004305"/>
    </source>
</evidence>
<dbReference type="GO" id="GO:0009063">
    <property type="term" value="P:amino acid catabolic process"/>
    <property type="evidence" value="ECO:0007669"/>
    <property type="project" value="TreeGrafter"/>
</dbReference>
<dbReference type="InterPro" id="IPR026992">
    <property type="entry name" value="DIOX_N"/>
</dbReference>